<organism evidence="2 3">
    <name type="scientific">Marinobacterium aestuariivivens</name>
    <dbReference type="NCBI Taxonomy" id="1698799"/>
    <lineage>
        <taxon>Bacteria</taxon>
        <taxon>Pseudomonadati</taxon>
        <taxon>Pseudomonadota</taxon>
        <taxon>Gammaproteobacteria</taxon>
        <taxon>Oceanospirillales</taxon>
        <taxon>Oceanospirillaceae</taxon>
        <taxon>Marinobacterium</taxon>
    </lineage>
</organism>
<evidence type="ECO:0000313" key="3">
    <source>
        <dbReference type="Proteomes" id="UP001596422"/>
    </source>
</evidence>
<dbReference type="Pfam" id="PF11734">
    <property type="entry name" value="TilS_C"/>
    <property type="match status" value="1"/>
</dbReference>
<protein>
    <submittedName>
        <fullName evidence="2">tRNA lysidine(34) synthetase TilS</fullName>
        <ecNumber evidence="2">6.3.4.19</ecNumber>
    </submittedName>
</protein>
<dbReference type="InterPro" id="IPR015262">
    <property type="entry name" value="tRNA_Ile_lys_synt_subst-bd"/>
</dbReference>
<name>A0ABW1ZXV9_9GAMM</name>
<accession>A0ABW1ZXV9</accession>
<dbReference type="GO" id="GO:0032267">
    <property type="term" value="F:tRNA(Ile)-lysidine synthase activity"/>
    <property type="evidence" value="ECO:0007669"/>
    <property type="project" value="UniProtKB-EC"/>
</dbReference>
<dbReference type="Proteomes" id="UP001596422">
    <property type="component" value="Unassembled WGS sequence"/>
</dbReference>
<dbReference type="SUPFAM" id="SSF56037">
    <property type="entry name" value="PheT/TilS domain"/>
    <property type="match status" value="1"/>
</dbReference>
<dbReference type="Pfam" id="PF09179">
    <property type="entry name" value="TilS"/>
    <property type="match status" value="1"/>
</dbReference>
<dbReference type="SUPFAM" id="SSF82829">
    <property type="entry name" value="MesJ substrate recognition domain-like"/>
    <property type="match status" value="1"/>
</dbReference>
<keyword evidence="3" id="KW-1185">Reference proteome</keyword>
<sequence length="180" mass="19758">METATGISLNARLLASIEQDLLPAAADRQPRIALGDWSLRRYRGELYLLAPSALTDAGTLGGLKLVPSEMQLAQGRLLIRPARPGETALQSLEGLTLRYRRDGERCRPAGRGGAHPLKKLFQEYAVPPWLRDSWPLLVGDDEIVAVPGLFVCEGWQSAPGESGGYWVEWEPGPSWRPTTT</sequence>
<gene>
    <name evidence="2" type="primary">tilS</name>
    <name evidence="2" type="ORF">ACFQDL_07980</name>
</gene>
<keyword evidence="2" id="KW-0436">Ligase</keyword>
<evidence type="ECO:0000259" key="1">
    <source>
        <dbReference type="SMART" id="SM00977"/>
    </source>
</evidence>
<proteinExistence type="predicted"/>
<dbReference type="RefSeq" id="WP_379908549.1">
    <property type="nucleotide sequence ID" value="NZ_JBHSWE010000001.1"/>
</dbReference>
<dbReference type="SMART" id="SM00977">
    <property type="entry name" value="TilS_C"/>
    <property type="match status" value="1"/>
</dbReference>
<reference evidence="3" key="1">
    <citation type="journal article" date="2019" name="Int. J. Syst. Evol. Microbiol.">
        <title>The Global Catalogue of Microorganisms (GCM) 10K type strain sequencing project: providing services to taxonomists for standard genome sequencing and annotation.</title>
        <authorList>
            <consortium name="The Broad Institute Genomics Platform"/>
            <consortium name="The Broad Institute Genome Sequencing Center for Infectious Disease"/>
            <person name="Wu L."/>
            <person name="Ma J."/>
        </authorList>
    </citation>
    <scope>NUCLEOTIDE SEQUENCE [LARGE SCALE GENOMIC DNA]</scope>
    <source>
        <strain evidence="3">NBRC 111756</strain>
    </source>
</reference>
<dbReference type="NCBIfam" id="TIGR02433">
    <property type="entry name" value="lysidine_TilS_C"/>
    <property type="match status" value="1"/>
</dbReference>
<dbReference type="Gene3D" id="1.20.59.20">
    <property type="match status" value="1"/>
</dbReference>
<dbReference type="EMBL" id="JBHSWE010000001">
    <property type="protein sequence ID" value="MFC6670031.1"/>
    <property type="molecule type" value="Genomic_DNA"/>
</dbReference>
<dbReference type="EC" id="6.3.4.19" evidence="2"/>
<dbReference type="InterPro" id="IPR012796">
    <property type="entry name" value="Lysidine-tRNA-synth_C"/>
</dbReference>
<evidence type="ECO:0000313" key="2">
    <source>
        <dbReference type="EMBL" id="MFC6670031.1"/>
    </source>
</evidence>
<feature type="domain" description="Lysidine-tRNA(Ile) synthetase C-terminal" evidence="1">
    <location>
        <begin position="95"/>
        <end position="169"/>
    </location>
</feature>
<comment type="caution">
    <text evidence="2">The sequence shown here is derived from an EMBL/GenBank/DDBJ whole genome shotgun (WGS) entry which is preliminary data.</text>
</comment>